<dbReference type="InterPro" id="IPR045897">
    <property type="entry name" value="BPI/LBP_pln"/>
</dbReference>
<dbReference type="Pfam" id="PF01273">
    <property type="entry name" value="LBP_BPI_CETP"/>
    <property type="match status" value="1"/>
</dbReference>
<dbReference type="Gene3D" id="3.15.10.10">
    <property type="entry name" value="Bactericidal permeability-increasing protein, domain 1"/>
    <property type="match status" value="1"/>
</dbReference>
<dbReference type="PANTHER" id="PTHR46801:SF2">
    <property type="entry name" value="LIPOPOLYSACCHARIDE-BINDING PROTEIN"/>
    <property type="match status" value="1"/>
</dbReference>
<evidence type="ECO:0000259" key="5">
    <source>
        <dbReference type="SMART" id="SM00329"/>
    </source>
</evidence>
<keyword evidence="7" id="KW-1185">Reference proteome</keyword>
<comment type="caution">
    <text evidence="6">The sequence shown here is derived from an EMBL/GenBank/DDBJ whole genome shotgun (WGS) entry which is preliminary data.</text>
</comment>
<dbReference type="Pfam" id="PF02886">
    <property type="entry name" value="LBP_BPI_CETP_C"/>
    <property type="match status" value="1"/>
</dbReference>
<gene>
    <name evidence="6" type="ORF">ACJRO7_022870</name>
</gene>
<feature type="domain" description="Lipid-binding serum glycoprotein N-terminal" evidence="4">
    <location>
        <begin position="44"/>
        <end position="269"/>
    </location>
</feature>
<evidence type="ECO:0000256" key="1">
    <source>
        <dbReference type="ARBA" id="ARBA00023180"/>
    </source>
</evidence>
<dbReference type="SMART" id="SM00329">
    <property type="entry name" value="BPI2"/>
    <property type="match status" value="1"/>
</dbReference>
<dbReference type="PANTHER" id="PTHR46801">
    <property type="entry name" value="OS06G0309200 PROTEIN"/>
    <property type="match status" value="1"/>
</dbReference>
<evidence type="ECO:0000256" key="3">
    <source>
        <dbReference type="SAM" id="SignalP"/>
    </source>
</evidence>
<dbReference type="SUPFAM" id="SSF55394">
    <property type="entry name" value="Bactericidal permeability-increasing protein, BPI"/>
    <property type="match status" value="2"/>
</dbReference>
<evidence type="ECO:0000256" key="2">
    <source>
        <dbReference type="ARBA" id="ARBA00060933"/>
    </source>
</evidence>
<dbReference type="InterPro" id="IPR030675">
    <property type="entry name" value="BPI/LBP"/>
</dbReference>
<dbReference type="AlphaFoldDB" id="A0ABD3K6K4"/>
<name>A0ABD3K6K4_EUCGL</name>
<comment type="similarity">
    <text evidence="2">Belongs to the BPI/LBP/Plunc superfamily. BPI/LBP (TC 1.C.40) family.</text>
</comment>
<sequence length="495" mass="53775">MRCSSQLEVSSLLFFFSFVVLPLLLSPASTQVLADEEGFISILVSDKGLDFAKDLLVHRAVHSIIPLQLPQIERYVKIPLVGRVHVVLSNISIDGVEIDSSYVKTGEGGIVLIASGATANLSMNWQYSYSTWLVPIPISDEGSAFVQVKDMEVGLTLDLKDLGGTLKLSVQECGCYVEAISIKIDGGSSWLYQGVVGAFQGKIVSAVEEAIPQKITEEILKLDALLQDLPKKIPVGDVASLNVTFVSDPVLSSSSIDFEVNGLFTAEDQIFASKYPHRPQTTSVTCSGANEMIKISLHENVLNSASLVYFNADYMHWLVDKIPDQALLNTAGWKYIVPQLYKLYPNDDMDLNISVTAPPLVKITKQGIGATIYTDVIINVLDTGEVIPVACISLVINASGSAHILRNNLAGSIRVEHLSAFLKWSNIGNLHMLLVQTVMSTVIKTVVVPYVNLHLMSGFPLPLPHGFALGNARIRYADSGILICSNVSYKTSVLI</sequence>
<dbReference type="InterPro" id="IPR017942">
    <property type="entry name" value="Lipid-bd_serum_glycop_N"/>
</dbReference>
<dbReference type="Gene3D" id="3.15.20.10">
    <property type="entry name" value="Bactericidal permeability-increasing protein, domain 2"/>
    <property type="match status" value="1"/>
</dbReference>
<keyword evidence="3" id="KW-0732">Signal</keyword>
<reference evidence="6 7" key="1">
    <citation type="submission" date="2024-11" db="EMBL/GenBank/DDBJ databases">
        <title>Chromosome-level genome assembly of Eucalyptus globulus Labill. provides insights into its genome evolution.</title>
        <authorList>
            <person name="Li X."/>
        </authorList>
    </citation>
    <scope>NUCLEOTIDE SEQUENCE [LARGE SCALE GENOMIC DNA]</scope>
    <source>
        <strain evidence="6">CL2024</strain>
        <tissue evidence="6">Fresh tender leaves</tissue>
    </source>
</reference>
<dbReference type="InterPro" id="IPR001124">
    <property type="entry name" value="Lipid-bd_serum_glycop_C"/>
</dbReference>
<dbReference type="EMBL" id="JBJKBG010000006">
    <property type="protein sequence ID" value="KAL3733417.1"/>
    <property type="molecule type" value="Genomic_DNA"/>
</dbReference>
<dbReference type="InterPro" id="IPR017943">
    <property type="entry name" value="Bactericidal_perm-incr_a/b_dom"/>
</dbReference>
<evidence type="ECO:0000313" key="6">
    <source>
        <dbReference type="EMBL" id="KAL3733417.1"/>
    </source>
</evidence>
<dbReference type="FunFam" id="3.15.10.10:FF:000001">
    <property type="entry name" value="phospholipid transfer protein-like"/>
    <property type="match status" value="1"/>
</dbReference>
<feature type="signal peptide" evidence="3">
    <location>
        <begin position="1"/>
        <end position="30"/>
    </location>
</feature>
<dbReference type="SMART" id="SM00328">
    <property type="entry name" value="BPI1"/>
    <property type="match status" value="1"/>
</dbReference>
<dbReference type="CDD" id="cd00025">
    <property type="entry name" value="BPI1"/>
    <property type="match status" value="1"/>
</dbReference>
<organism evidence="6 7">
    <name type="scientific">Eucalyptus globulus</name>
    <name type="common">Tasmanian blue gum</name>
    <dbReference type="NCBI Taxonomy" id="34317"/>
    <lineage>
        <taxon>Eukaryota</taxon>
        <taxon>Viridiplantae</taxon>
        <taxon>Streptophyta</taxon>
        <taxon>Embryophyta</taxon>
        <taxon>Tracheophyta</taxon>
        <taxon>Spermatophyta</taxon>
        <taxon>Magnoliopsida</taxon>
        <taxon>eudicotyledons</taxon>
        <taxon>Gunneridae</taxon>
        <taxon>Pentapetalae</taxon>
        <taxon>rosids</taxon>
        <taxon>malvids</taxon>
        <taxon>Myrtales</taxon>
        <taxon>Myrtaceae</taxon>
        <taxon>Myrtoideae</taxon>
        <taxon>Eucalypteae</taxon>
        <taxon>Eucalyptus</taxon>
    </lineage>
</organism>
<dbReference type="Proteomes" id="UP001634007">
    <property type="component" value="Unassembled WGS sequence"/>
</dbReference>
<evidence type="ECO:0000313" key="7">
    <source>
        <dbReference type="Proteomes" id="UP001634007"/>
    </source>
</evidence>
<feature type="chain" id="PRO_5044815469" description="BPI/LBP family protein" evidence="3">
    <location>
        <begin position="31"/>
        <end position="495"/>
    </location>
</feature>
<protein>
    <recommendedName>
        <fullName evidence="8">BPI/LBP family protein</fullName>
    </recommendedName>
</protein>
<evidence type="ECO:0000259" key="4">
    <source>
        <dbReference type="SMART" id="SM00328"/>
    </source>
</evidence>
<proteinExistence type="inferred from homology"/>
<evidence type="ECO:0008006" key="8">
    <source>
        <dbReference type="Google" id="ProtNLM"/>
    </source>
</evidence>
<keyword evidence="1" id="KW-0325">Glycoprotein</keyword>
<accession>A0ABD3K6K4</accession>
<dbReference type="PIRSF" id="PIRSF002417">
    <property type="entry name" value="Lipid_binding_protein"/>
    <property type="match status" value="1"/>
</dbReference>
<feature type="domain" description="Lipid-binding serum glycoprotein C-terminal" evidence="5">
    <location>
        <begin position="287"/>
        <end position="485"/>
    </location>
</feature>